<dbReference type="STRING" id="1802391.A3D72_01830"/>
<dbReference type="GO" id="GO:0016740">
    <property type="term" value="F:transferase activity"/>
    <property type="evidence" value="ECO:0007669"/>
    <property type="project" value="UniProtKB-KW"/>
</dbReference>
<dbReference type="PANTHER" id="PTHR48090">
    <property type="entry name" value="UNDECAPRENYL-PHOSPHATE 4-DEOXY-4-FORMAMIDO-L-ARABINOSE TRANSFERASE-RELATED"/>
    <property type="match status" value="1"/>
</dbReference>
<dbReference type="EMBL" id="MGDZ01000065">
    <property type="protein sequence ID" value="OGL72359.1"/>
    <property type="molecule type" value="Genomic_DNA"/>
</dbReference>
<evidence type="ECO:0000313" key="3">
    <source>
        <dbReference type="Proteomes" id="UP000176303"/>
    </source>
</evidence>
<organism evidence="2 3">
    <name type="scientific">Candidatus Uhrbacteria bacterium RIFCSPHIGHO2_02_FULL_57_19</name>
    <dbReference type="NCBI Taxonomy" id="1802391"/>
    <lineage>
        <taxon>Bacteria</taxon>
        <taxon>Candidatus Uhriibacteriota</taxon>
    </lineage>
</organism>
<gene>
    <name evidence="2" type="ORF">A3D72_01830</name>
</gene>
<dbReference type="CDD" id="cd04179">
    <property type="entry name" value="DPM_DPG-synthase_like"/>
    <property type="match status" value="1"/>
</dbReference>
<accession>A0A1F7U258</accession>
<keyword evidence="2" id="KW-0808">Transferase</keyword>
<dbReference type="InterPro" id="IPR050256">
    <property type="entry name" value="Glycosyltransferase_2"/>
</dbReference>
<protein>
    <submittedName>
        <fullName evidence="2">Glycosyl transferase</fullName>
    </submittedName>
</protein>
<dbReference type="Proteomes" id="UP000176303">
    <property type="component" value="Unassembled WGS sequence"/>
</dbReference>
<evidence type="ECO:0000313" key="2">
    <source>
        <dbReference type="EMBL" id="OGL72359.1"/>
    </source>
</evidence>
<dbReference type="InterPro" id="IPR001173">
    <property type="entry name" value="Glyco_trans_2-like"/>
</dbReference>
<proteinExistence type="predicted"/>
<feature type="domain" description="Glycosyltransferase 2-like" evidence="1">
    <location>
        <begin position="7"/>
        <end position="170"/>
    </location>
</feature>
<evidence type="ECO:0000259" key="1">
    <source>
        <dbReference type="Pfam" id="PF00535"/>
    </source>
</evidence>
<dbReference type="Pfam" id="PF00535">
    <property type="entry name" value="Glycos_transf_2"/>
    <property type="match status" value="1"/>
</dbReference>
<reference evidence="2 3" key="1">
    <citation type="journal article" date="2016" name="Nat. Commun.">
        <title>Thousands of microbial genomes shed light on interconnected biogeochemical processes in an aquifer system.</title>
        <authorList>
            <person name="Anantharaman K."/>
            <person name="Brown C.T."/>
            <person name="Hug L.A."/>
            <person name="Sharon I."/>
            <person name="Castelle C.J."/>
            <person name="Probst A.J."/>
            <person name="Thomas B.C."/>
            <person name="Singh A."/>
            <person name="Wilkins M.J."/>
            <person name="Karaoz U."/>
            <person name="Brodie E.L."/>
            <person name="Williams K.H."/>
            <person name="Hubbard S.S."/>
            <person name="Banfield J.F."/>
        </authorList>
    </citation>
    <scope>NUCLEOTIDE SEQUENCE [LARGE SCALE GENOMIC DNA]</scope>
</reference>
<dbReference type="InterPro" id="IPR029044">
    <property type="entry name" value="Nucleotide-diphossugar_trans"/>
</dbReference>
<dbReference type="AlphaFoldDB" id="A0A1F7U258"/>
<sequence length="243" mass="27249">MPSKTLSIVIPCYNEKKTILEILARVSAAPTDLPKEVVIVDDGSTDGTRDILDGLRDRYAVILHDRNRGKGAALRTGFAAARGDIILVQDADLEYNPQDYPKLLSPILEGKADVVYGSRFAGSGPHRVLYFWHRLGNQGLTMLSNMFTNLNLSDMETGYKVFRKEVIKDILPHLRADRFGFEPEVTAWLAHHENRIYEVGISYEGRTYKDGKKIGWWDGVKAVGAIVYSNVMSVRHAGRKETV</sequence>
<dbReference type="Gene3D" id="3.90.550.10">
    <property type="entry name" value="Spore Coat Polysaccharide Biosynthesis Protein SpsA, Chain A"/>
    <property type="match status" value="1"/>
</dbReference>
<dbReference type="SUPFAM" id="SSF53448">
    <property type="entry name" value="Nucleotide-diphospho-sugar transferases"/>
    <property type="match status" value="1"/>
</dbReference>
<dbReference type="PANTHER" id="PTHR48090:SF7">
    <property type="entry name" value="RFBJ PROTEIN"/>
    <property type="match status" value="1"/>
</dbReference>
<name>A0A1F7U258_9BACT</name>
<comment type="caution">
    <text evidence="2">The sequence shown here is derived from an EMBL/GenBank/DDBJ whole genome shotgun (WGS) entry which is preliminary data.</text>
</comment>